<reference evidence="2 3" key="1">
    <citation type="submission" date="2016-10" db="EMBL/GenBank/DDBJ databases">
        <authorList>
            <person name="de Groot N.N."/>
        </authorList>
    </citation>
    <scope>NUCLEOTIDE SEQUENCE [LARGE SCALE GENOMIC DNA]</scope>
    <source>
        <strain evidence="2 3">KH2T6</strain>
    </source>
</reference>
<feature type="transmembrane region" description="Helical" evidence="1">
    <location>
        <begin position="21"/>
        <end position="38"/>
    </location>
</feature>
<dbReference type="EMBL" id="FOAT01000003">
    <property type="protein sequence ID" value="SEK53779.1"/>
    <property type="molecule type" value="Genomic_DNA"/>
</dbReference>
<dbReference type="Proteomes" id="UP000186015">
    <property type="component" value="Unassembled WGS sequence"/>
</dbReference>
<dbReference type="OrthoDB" id="1820973at2"/>
<evidence type="ECO:0000256" key="1">
    <source>
        <dbReference type="SAM" id="Phobius"/>
    </source>
</evidence>
<protein>
    <submittedName>
        <fullName evidence="2">Uncharacterized protein</fullName>
    </submittedName>
</protein>
<dbReference type="RefSeq" id="WP_074830437.1">
    <property type="nucleotide sequence ID" value="NZ_FOAT01000003.1"/>
</dbReference>
<evidence type="ECO:0000313" key="2">
    <source>
        <dbReference type="EMBL" id="SEK53779.1"/>
    </source>
</evidence>
<organism evidence="2 3">
    <name type="scientific">Ruminococcus albus</name>
    <dbReference type="NCBI Taxonomy" id="1264"/>
    <lineage>
        <taxon>Bacteria</taxon>
        <taxon>Bacillati</taxon>
        <taxon>Bacillota</taxon>
        <taxon>Clostridia</taxon>
        <taxon>Eubacteriales</taxon>
        <taxon>Oscillospiraceae</taxon>
        <taxon>Ruminococcus</taxon>
    </lineage>
</organism>
<sequence>MKEFDNRKSLKTFWHRHGHQIIGLLVLAVVIIIGIIGYRETHPKAPTYNEMLGIDDMHLSYKVDTKGFDGEMFIYSVYFKKDVTQSDTDELNSRISKLTEDYTEENYYGYITLLEPDGKKAEIMLDLGNADDDRMIKGILEALDGMKGIKKVVINEEAEY</sequence>
<keyword evidence="1" id="KW-1133">Transmembrane helix</keyword>
<keyword evidence="1" id="KW-0472">Membrane</keyword>
<dbReference type="AlphaFoldDB" id="A0A1H7HU36"/>
<proteinExistence type="predicted"/>
<accession>A0A1H7HU36</accession>
<keyword evidence="1" id="KW-0812">Transmembrane</keyword>
<evidence type="ECO:0000313" key="3">
    <source>
        <dbReference type="Proteomes" id="UP000186015"/>
    </source>
</evidence>
<name>A0A1H7HU36_RUMAL</name>
<gene>
    <name evidence="2" type="ORF">SAMN05216469_10396</name>
</gene>